<dbReference type="EMBL" id="JEMT01017454">
    <property type="protein sequence ID" value="EXX68012.1"/>
    <property type="molecule type" value="Genomic_DNA"/>
</dbReference>
<keyword evidence="4" id="KW-1185">Reference proteome</keyword>
<feature type="chain" id="PRO_5001474045" description="DUF8211 domain-containing protein" evidence="1">
    <location>
        <begin position="20"/>
        <end position="206"/>
    </location>
</feature>
<evidence type="ECO:0000313" key="4">
    <source>
        <dbReference type="Proteomes" id="UP000022910"/>
    </source>
</evidence>
<sequence length="206" mass="24583">MNWAFPMIHPIMLAMLAQFLFLPSQYINKPIKHLKYTHGLDHPNYGFVTPYRIDQHNNQKKLISSATFTNEYSPKVFHTVAPYWPYPDMFIPHKYRNIIPKDLIYNNKGNFIIPGSREWFTYMYNLHQSGTIPIPILTRQVTQSEYYAEQDLITTNQRKREETHERINKTFGTSFPRFMDQSSEVNRLVNKSNEFDYNMKKFTSDL</sequence>
<keyword evidence="1" id="KW-0732">Signal</keyword>
<name>A0A015JEU2_RHIIW</name>
<protein>
    <recommendedName>
        <fullName evidence="2">DUF8211 domain-containing protein</fullName>
    </recommendedName>
</protein>
<evidence type="ECO:0000256" key="1">
    <source>
        <dbReference type="SAM" id="SignalP"/>
    </source>
</evidence>
<dbReference type="HOGENOM" id="CLU_1332580_0_0_1"/>
<dbReference type="AlphaFoldDB" id="A0A015JEU2"/>
<reference evidence="3 4" key="1">
    <citation type="submission" date="2014-02" db="EMBL/GenBank/DDBJ databases">
        <title>Single nucleus genome sequencing reveals high similarity among nuclei of an endomycorrhizal fungus.</title>
        <authorList>
            <person name="Lin K."/>
            <person name="Geurts R."/>
            <person name="Zhang Z."/>
            <person name="Limpens E."/>
            <person name="Saunders D.G."/>
            <person name="Mu D."/>
            <person name="Pang E."/>
            <person name="Cao H."/>
            <person name="Cha H."/>
            <person name="Lin T."/>
            <person name="Zhou Q."/>
            <person name="Shang Y."/>
            <person name="Li Y."/>
            <person name="Ivanov S."/>
            <person name="Sharma T."/>
            <person name="Velzen R.V."/>
            <person name="Ruijter N.D."/>
            <person name="Aanen D.K."/>
            <person name="Win J."/>
            <person name="Kamoun S."/>
            <person name="Bisseling T."/>
            <person name="Huang S."/>
        </authorList>
    </citation>
    <scope>NUCLEOTIDE SEQUENCE [LARGE SCALE GENOMIC DNA]</scope>
    <source>
        <strain evidence="4">DAOM197198w</strain>
    </source>
</reference>
<proteinExistence type="predicted"/>
<evidence type="ECO:0000259" key="2">
    <source>
        <dbReference type="Pfam" id="PF26638"/>
    </source>
</evidence>
<feature type="signal peptide" evidence="1">
    <location>
        <begin position="1"/>
        <end position="19"/>
    </location>
</feature>
<dbReference type="Proteomes" id="UP000022910">
    <property type="component" value="Unassembled WGS sequence"/>
</dbReference>
<gene>
    <name evidence="3" type="ORF">RirG_109080</name>
</gene>
<dbReference type="InterPro" id="IPR058524">
    <property type="entry name" value="DUF8211"/>
</dbReference>
<dbReference type="Pfam" id="PF26638">
    <property type="entry name" value="DUF8211"/>
    <property type="match status" value="1"/>
</dbReference>
<organism evidence="3 4">
    <name type="scientific">Rhizophagus irregularis (strain DAOM 197198w)</name>
    <name type="common">Glomus intraradices</name>
    <dbReference type="NCBI Taxonomy" id="1432141"/>
    <lineage>
        <taxon>Eukaryota</taxon>
        <taxon>Fungi</taxon>
        <taxon>Fungi incertae sedis</taxon>
        <taxon>Mucoromycota</taxon>
        <taxon>Glomeromycotina</taxon>
        <taxon>Glomeromycetes</taxon>
        <taxon>Glomerales</taxon>
        <taxon>Glomeraceae</taxon>
        <taxon>Rhizophagus</taxon>
    </lineage>
</organism>
<comment type="caution">
    <text evidence="3">The sequence shown here is derived from an EMBL/GenBank/DDBJ whole genome shotgun (WGS) entry which is preliminary data.</text>
</comment>
<evidence type="ECO:0000313" key="3">
    <source>
        <dbReference type="EMBL" id="EXX68012.1"/>
    </source>
</evidence>
<feature type="domain" description="DUF8211" evidence="2">
    <location>
        <begin position="12"/>
        <end position="47"/>
    </location>
</feature>
<accession>A0A015JEU2</accession>